<sequence length="110" mass="11243">MGDGFGVHTGEMREHAGRLEGVVDRIDVAKDAATQATISGTTAYGILCSPLLLPLMGAVEAMGHTAISTARTVVNATAEGIAGMADTYDAVEAAVIKGVETIEKALDGIR</sequence>
<dbReference type="Pfam" id="PF10824">
    <property type="entry name" value="T7SS_ESX_EspC"/>
    <property type="match status" value="1"/>
</dbReference>
<evidence type="ECO:0000313" key="1">
    <source>
        <dbReference type="EMBL" id="ATE55479.1"/>
    </source>
</evidence>
<gene>
    <name evidence="1" type="ORF">CNX65_21135</name>
</gene>
<evidence type="ECO:0000313" key="2">
    <source>
        <dbReference type="Proteomes" id="UP000218505"/>
    </source>
</evidence>
<dbReference type="GO" id="GO:0009306">
    <property type="term" value="P:protein secretion"/>
    <property type="evidence" value="ECO:0007669"/>
    <property type="project" value="InterPro"/>
</dbReference>
<dbReference type="InterPro" id="IPR022536">
    <property type="entry name" value="EspC"/>
</dbReference>
<dbReference type="AlphaFoldDB" id="A0A290Z936"/>
<dbReference type="RefSeq" id="WP_096495313.1">
    <property type="nucleotide sequence ID" value="NZ_CP023445.1"/>
</dbReference>
<dbReference type="KEGG" id="apre:CNX65_21135"/>
<organism evidence="1 2">
    <name type="scientific">Actinosynnema pretiosum</name>
    <dbReference type="NCBI Taxonomy" id="42197"/>
    <lineage>
        <taxon>Bacteria</taxon>
        <taxon>Bacillati</taxon>
        <taxon>Actinomycetota</taxon>
        <taxon>Actinomycetes</taxon>
        <taxon>Pseudonocardiales</taxon>
        <taxon>Pseudonocardiaceae</taxon>
        <taxon>Actinosynnema</taxon>
    </lineage>
</organism>
<name>A0A290Z936_9PSEU</name>
<dbReference type="EMBL" id="CP023445">
    <property type="protein sequence ID" value="ATE55479.1"/>
    <property type="molecule type" value="Genomic_DNA"/>
</dbReference>
<evidence type="ECO:0008006" key="3">
    <source>
        <dbReference type="Google" id="ProtNLM"/>
    </source>
</evidence>
<keyword evidence="2" id="KW-1185">Reference proteome</keyword>
<proteinExistence type="predicted"/>
<protein>
    <recommendedName>
        <fullName evidence="3">ESX-1 secretion-associated protein</fullName>
    </recommendedName>
</protein>
<accession>A0A290Z936</accession>
<reference evidence="1" key="1">
    <citation type="submission" date="2017-09" db="EMBL/GenBank/DDBJ databases">
        <title>Complete Genome Sequence of ansamitocin-producing Bacterium Actinosynnema pretiosum X47.</title>
        <authorList>
            <person name="Cao G."/>
            <person name="Zong G."/>
            <person name="Zhong C."/>
            <person name="Fu J."/>
        </authorList>
    </citation>
    <scope>NUCLEOTIDE SEQUENCE [LARGE SCALE GENOMIC DNA]</scope>
    <source>
        <strain evidence="1">X47</strain>
    </source>
</reference>
<dbReference type="Proteomes" id="UP000218505">
    <property type="component" value="Chromosome"/>
</dbReference>